<dbReference type="Gene3D" id="2.40.50.100">
    <property type="match status" value="1"/>
</dbReference>
<dbReference type="Pfam" id="PF00198">
    <property type="entry name" value="2-oxoacid_dh"/>
    <property type="match status" value="1"/>
</dbReference>
<dbReference type="InterPro" id="IPR004167">
    <property type="entry name" value="PSBD"/>
</dbReference>
<evidence type="ECO:0000256" key="8">
    <source>
        <dbReference type="RuleBase" id="RU361137"/>
    </source>
</evidence>
<evidence type="ECO:0000256" key="5">
    <source>
        <dbReference type="ARBA" id="ARBA00023315"/>
    </source>
</evidence>
<accession>A0A934QJZ9</accession>
<dbReference type="EMBL" id="NRRE01000026">
    <property type="protein sequence ID" value="MBK1697845.1"/>
    <property type="molecule type" value="Genomic_DNA"/>
</dbReference>
<protein>
    <recommendedName>
        <fullName evidence="8">Acetyltransferase component of pyruvate dehydrogenase complex</fullName>
        <ecNumber evidence="8">2.3.1.12</ecNumber>
    </recommendedName>
</protein>
<evidence type="ECO:0000256" key="3">
    <source>
        <dbReference type="ARBA" id="ARBA00022679"/>
    </source>
</evidence>
<dbReference type="Pfam" id="PF00364">
    <property type="entry name" value="Biotin_lipoyl"/>
    <property type="match status" value="1"/>
</dbReference>
<evidence type="ECO:0000256" key="6">
    <source>
        <dbReference type="ARBA" id="ARBA00025211"/>
    </source>
</evidence>
<comment type="subunit">
    <text evidence="2">Forms a 24-polypeptide structural core with octahedral symmetry.</text>
</comment>
<dbReference type="PANTHER" id="PTHR23151">
    <property type="entry name" value="DIHYDROLIPOAMIDE ACETYL/SUCCINYL-TRANSFERASE-RELATED"/>
    <property type="match status" value="1"/>
</dbReference>
<reference evidence="12" key="2">
    <citation type="journal article" date="2020" name="Microorganisms">
        <title>Osmotic Adaptation and Compatible Solute Biosynthesis of Phototrophic Bacteria as Revealed from Genome Analyses.</title>
        <authorList>
            <person name="Imhoff J.F."/>
            <person name="Rahn T."/>
            <person name="Kunzel S."/>
            <person name="Keller A."/>
            <person name="Neulinger S.C."/>
        </authorList>
    </citation>
    <scope>NUCLEOTIDE SEQUENCE</scope>
    <source>
        <strain evidence="12">DSM 9154</strain>
    </source>
</reference>
<evidence type="ECO:0000256" key="7">
    <source>
        <dbReference type="ARBA" id="ARBA00048370"/>
    </source>
</evidence>
<evidence type="ECO:0000259" key="10">
    <source>
        <dbReference type="PROSITE" id="PS50968"/>
    </source>
</evidence>
<keyword evidence="13" id="KW-1185">Reference proteome</keyword>
<dbReference type="InterPro" id="IPR045257">
    <property type="entry name" value="E2/Pdx1"/>
</dbReference>
<dbReference type="Gene3D" id="4.10.320.10">
    <property type="entry name" value="E3-binding domain"/>
    <property type="match status" value="1"/>
</dbReference>
<dbReference type="EC" id="2.3.1.12" evidence="8"/>
<comment type="catalytic activity">
    <reaction evidence="7 8">
        <text>N(6)-[(R)-dihydrolipoyl]-L-lysyl-[protein] + acetyl-CoA = N(6)-[(R)-S(8)-acetyldihydrolipoyl]-L-lysyl-[protein] + CoA</text>
        <dbReference type="Rhea" id="RHEA:17017"/>
        <dbReference type="Rhea" id="RHEA-COMP:10475"/>
        <dbReference type="Rhea" id="RHEA-COMP:10478"/>
        <dbReference type="ChEBI" id="CHEBI:57287"/>
        <dbReference type="ChEBI" id="CHEBI:57288"/>
        <dbReference type="ChEBI" id="CHEBI:83100"/>
        <dbReference type="ChEBI" id="CHEBI:83111"/>
        <dbReference type="EC" id="2.3.1.12"/>
    </reaction>
</comment>
<keyword evidence="5 8" id="KW-0012">Acyltransferase</keyword>
<organism evidence="12 13">
    <name type="scientific">Rhodovibrio salinarum</name>
    <dbReference type="NCBI Taxonomy" id="1087"/>
    <lineage>
        <taxon>Bacteria</taxon>
        <taxon>Pseudomonadati</taxon>
        <taxon>Pseudomonadota</taxon>
        <taxon>Alphaproteobacteria</taxon>
        <taxon>Rhodospirillales</taxon>
        <taxon>Rhodovibrionaceae</taxon>
        <taxon>Rhodovibrio</taxon>
    </lineage>
</organism>
<feature type="compositionally biased region" description="Low complexity" evidence="9">
    <location>
        <begin position="110"/>
        <end position="131"/>
    </location>
</feature>
<keyword evidence="4 8" id="KW-0450">Lipoyl</keyword>
<feature type="compositionally biased region" description="Low complexity" evidence="9">
    <location>
        <begin position="192"/>
        <end position="217"/>
    </location>
</feature>
<dbReference type="SUPFAM" id="SSF52777">
    <property type="entry name" value="CoA-dependent acyltransferases"/>
    <property type="match status" value="1"/>
</dbReference>
<dbReference type="RefSeq" id="WP_027288959.1">
    <property type="nucleotide sequence ID" value="NZ_NRRE01000026.1"/>
</dbReference>
<comment type="similarity">
    <text evidence="1 8">Belongs to the 2-oxoacid dehydrogenase family.</text>
</comment>
<dbReference type="InterPro" id="IPR036625">
    <property type="entry name" value="E3-bd_dom_sf"/>
</dbReference>
<dbReference type="InterPro" id="IPR001078">
    <property type="entry name" value="2-oxoacid_DH_actylTfrase"/>
</dbReference>
<feature type="domain" description="Lipoyl-binding" evidence="10">
    <location>
        <begin position="2"/>
        <end position="78"/>
    </location>
</feature>
<name>A0A934QJZ9_9PROT</name>
<dbReference type="InterPro" id="IPR000089">
    <property type="entry name" value="Biotin_lipoyl"/>
</dbReference>
<dbReference type="FunFam" id="2.40.50.100:FF:000010">
    <property type="entry name" value="Acetyltransferase component of pyruvate dehydrogenase complex"/>
    <property type="match status" value="1"/>
</dbReference>
<dbReference type="PROSITE" id="PS51826">
    <property type="entry name" value="PSBD"/>
    <property type="match status" value="1"/>
</dbReference>
<dbReference type="SUPFAM" id="SSF47005">
    <property type="entry name" value="Peripheral subunit-binding domain of 2-oxo acid dehydrogenase complex"/>
    <property type="match status" value="1"/>
</dbReference>
<evidence type="ECO:0000313" key="13">
    <source>
        <dbReference type="Proteomes" id="UP000778970"/>
    </source>
</evidence>
<reference evidence="12" key="1">
    <citation type="submission" date="2017-08" db="EMBL/GenBank/DDBJ databases">
        <authorList>
            <person name="Imhoff J.F."/>
            <person name="Rahn T."/>
            <person name="Kuenzel S."/>
            <person name="Neulinger S.C."/>
        </authorList>
    </citation>
    <scope>NUCLEOTIDE SEQUENCE</scope>
    <source>
        <strain evidence="12">DSM 9154</strain>
    </source>
</reference>
<dbReference type="PROSITE" id="PS00189">
    <property type="entry name" value="LIPOYL"/>
    <property type="match status" value="1"/>
</dbReference>
<dbReference type="Proteomes" id="UP000778970">
    <property type="component" value="Unassembled WGS sequence"/>
</dbReference>
<dbReference type="AlphaFoldDB" id="A0A934QJZ9"/>
<dbReference type="PANTHER" id="PTHR23151:SF90">
    <property type="entry name" value="DIHYDROLIPOYLLYSINE-RESIDUE ACETYLTRANSFERASE COMPONENT OF PYRUVATE DEHYDROGENASE COMPLEX, MITOCHONDRIAL-RELATED"/>
    <property type="match status" value="1"/>
</dbReference>
<dbReference type="Pfam" id="PF02817">
    <property type="entry name" value="E3_binding"/>
    <property type="match status" value="1"/>
</dbReference>
<dbReference type="NCBIfam" id="TIGR01349">
    <property type="entry name" value="PDHac_trf_mito"/>
    <property type="match status" value="1"/>
</dbReference>
<proteinExistence type="inferred from homology"/>
<dbReference type="SUPFAM" id="SSF51230">
    <property type="entry name" value="Single hybrid motif"/>
    <property type="match status" value="1"/>
</dbReference>
<feature type="domain" description="Peripheral subunit-binding (PSBD)" evidence="11">
    <location>
        <begin position="151"/>
        <end position="188"/>
    </location>
</feature>
<sequence length="460" mass="48253">MPVNILMPALSPTMTEGNLAKWHVKPGDTVSSGDVVAEIETDKATMEVEAVDEGTVGKILVEEGTEGVPVNQAIAILLQEGESEADLDKAPEPPAAPAGDDGGSDTQPDASEGSSAPAPQQASSAPGTQASLENAPPAPPAPKDASGNRVFASPLARRMAKQAGLDLASLKGTGPHGRIVRADVEQAIERGAPAQQPAAQPQAQKQQPAPQQSAPAQGVDAKASADSLGMAYEEVPLNNMRKTIAKRLSESKQTVPHFYLSVDVEMDAVFKVRKELNDRAQARGEDYKLSVNDFIIRACALALKKVPQANAAFNGASALFFEHADISVAVAIEGGLITPVIKQAETKGLATISTEMKDLAKRARDGKLKPEEYQGGTFSLSNLGMFGITNFQAIINPPQACILAVGKSEQRPVVKDGALSVATMMSCTLSVDHRVVDGAIGANFLSELQKLLEDPMSMLL</sequence>
<dbReference type="FunFam" id="3.30.559.10:FF:000003">
    <property type="entry name" value="Acetyltransferase component of pyruvate dehydrogenase complex"/>
    <property type="match status" value="1"/>
</dbReference>
<evidence type="ECO:0000256" key="2">
    <source>
        <dbReference type="ARBA" id="ARBA00011484"/>
    </source>
</evidence>
<evidence type="ECO:0000256" key="1">
    <source>
        <dbReference type="ARBA" id="ARBA00007317"/>
    </source>
</evidence>
<evidence type="ECO:0000256" key="9">
    <source>
        <dbReference type="SAM" id="MobiDB-lite"/>
    </source>
</evidence>
<keyword evidence="3 8" id="KW-0808">Transferase</keyword>
<dbReference type="InterPro" id="IPR006257">
    <property type="entry name" value="LAT1"/>
</dbReference>
<dbReference type="GO" id="GO:0006086">
    <property type="term" value="P:pyruvate decarboxylation to acetyl-CoA"/>
    <property type="evidence" value="ECO:0007669"/>
    <property type="project" value="InterPro"/>
</dbReference>
<dbReference type="InterPro" id="IPR023213">
    <property type="entry name" value="CAT-like_dom_sf"/>
</dbReference>
<dbReference type="InterPro" id="IPR003016">
    <property type="entry name" value="2-oxoA_DH_lipoyl-BS"/>
</dbReference>
<comment type="caution">
    <text evidence="12">The sequence shown here is derived from an EMBL/GenBank/DDBJ whole genome shotgun (WGS) entry which is preliminary data.</text>
</comment>
<comment type="function">
    <text evidence="6">The pyruvate dehydrogenase complex catalyzes the overall conversion of pyruvate to acetyl-CoA and CO(2). It contains multiple copies of three enzymatic components: pyruvate dehydrogenase (E1), dihydrolipoamide acetyltransferase (E2) and lipoamide dehydrogenase (E3).</text>
</comment>
<comment type="cofactor">
    <cofactor evidence="8">
        <name>(R)-lipoate</name>
        <dbReference type="ChEBI" id="CHEBI:83088"/>
    </cofactor>
    <text evidence="8">Binds 1 lipoyl cofactor covalently.</text>
</comment>
<dbReference type="CDD" id="cd06849">
    <property type="entry name" value="lipoyl_domain"/>
    <property type="match status" value="1"/>
</dbReference>
<evidence type="ECO:0000256" key="4">
    <source>
        <dbReference type="ARBA" id="ARBA00022823"/>
    </source>
</evidence>
<dbReference type="InterPro" id="IPR011053">
    <property type="entry name" value="Single_hybrid_motif"/>
</dbReference>
<evidence type="ECO:0000259" key="11">
    <source>
        <dbReference type="PROSITE" id="PS51826"/>
    </source>
</evidence>
<keyword evidence="12" id="KW-0670">Pyruvate</keyword>
<gene>
    <name evidence="12" type="ORF">CKO21_11395</name>
</gene>
<feature type="region of interest" description="Disordered" evidence="9">
    <location>
        <begin position="191"/>
        <end position="223"/>
    </location>
</feature>
<dbReference type="GO" id="GO:0045254">
    <property type="term" value="C:pyruvate dehydrogenase complex"/>
    <property type="evidence" value="ECO:0007669"/>
    <property type="project" value="UniProtKB-UniRule"/>
</dbReference>
<dbReference type="Gene3D" id="3.30.559.10">
    <property type="entry name" value="Chloramphenicol acetyltransferase-like domain"/>
    <property type="match status" value="1"/>
</dbReference>
<dbReference type="PROSITE" id="PS50968">
    <property type="entry name" value="BIOTINYL_LIPOYL"/>
    <property type="match status" value="1"/>
</dbReference>
<dbReference type="GO" id="GO:0004742">
    <property type="term" value="F:dihydrolipoyllysine-residue acetyltransferase activity"/>
    <property type="evidence" value="ECO:0007669"/>
    <property type="project" value="UniProtKB-UniRule"/>
</dbReference>
<evidence type="ECO:0000313" key="12">
    <source>
        <dbReference type="EMBL" id="MBK1697845.1"/>
    </source>
</evidence>
<feature type="region of interest" description="Disordered" evidence="9">
    <location>
        <begin position="83"/>
        <end position="148"/>
    </location>
</feature>